<protein>
    <submittedName>
        <fullName evidence="7">Putative PurR-regulated permease PerM</fullName>
    </submittedName>
</protein>
<evidence type="ECO:0000313" key="7">
    <source>
        <dbReference type="EMBL" id="RED96663.1"/>
    </source>
</evidence>
<evidence type="ECO:0000256" key="2">
    <source>
        <dbReference type="ARBA" id="ARBA00009773"/>
    </source>
</evidence>
<evidence type="ECO:0000256" key="6">
    <source>
        <dbReference type="SAM" id="Phobius"/>
    </source>
</evidence>
<feature type="transmembrane region" description="Helical" evidence="6">
    <location>
        <begin position="312"/>
        <end position="334"/>
    </location>
</feature>
<evidence type="ECO:0000256" key="1">
    <source>
        <dbReference type="ARBA" id="ARBA00004141"/>
    </source>
</evidence>
<reference evidence="7 8" key="1">
    <citation type="submission" date="2018-07" db="EMBL/GenBank/DDBJ databases">
        <title>Genomic Encyclopedia of Type Strains, Phase IV (KMG-IV): sequencing the most valuable type-strain genomes for metagenomic binning, comparative biology and taxonomic classification.</title>
        <authorList>
            <person name="Goeker M."/>
        </authorList>
    </citation>
    <scope>NUCLEOTIDE SEQUENCE [LARGE SCALE GENOMIC DNA]</scope>
    <source>
        <strain evidence="7 8">DSM 4134</strain>
    </source>
</reference>
<dbReference type="PANTHER" id="PTHR21716">
    <property type="entry name" value="TRANSMEMBRANE PROTEIN"/>
    <property type="match status" value="1"/>
</dbReference>
<keyword evidence="5 6" id="KW-0472">Membrane</keyword>
<evidence type="ECO:0000256" key="5">
    <source>
        <dbReference type="ARBA" id="ARBA00023136"/>
    </source>
</evidence>
<dbReference type="Proteomes" id="UP000256779">
    <property type="component" value="Unassembled WGS sequence"/>
</dbReference>
<feature type="transmembrane region" description="Helical" evidence="6">
    <location>
        <begin position="12"/>
        <end position="30"/>
    </location>
</feature>
<feature type="transmembrane region" description="Helical" evidence="6">
    <location>
        <begin position="63"/>
        <end position="86"/>
    </location>
</feature>
<dbReference type="EMBL" id="QREG01000014">
    <property type="protein sequence ID" value="RED96663.1"/>
    <property type="molecule type" value="Genomic_DNA"/>
</dbReference>
<organism evidence="7 8">
    <name type="scientific">Marinoscillum furvescens DSM 4134</name>
    <dbReference type="NCBI Taxonomy" id="1122208"/>
    <lineage>
        <taxon>Bacteria</taxon>
        <taxon>Pseudomonadati</taxon>
        <taxon>Bacteroidota</taxon>
        <taxon>Cytophagia</taxon>
        <taxon>Cytophagales</taxon>
        <taxon>Reichenbachiellaceae</taxon>
        <taxon>Marinoscillum</taxon>
    </lineage>
</organism>
<dbReference type="InterPro" id="IPR002549">
    <property type="entry name" value="AI-2E-like"/>
</dbReference>
<evidence type="ECO:0000256" key="3">
    <source>
        <dbReference type="ARBA" id="ARBA00022692"/>
    </source>
</evidence>
<comment type="similarity">
    <text evidence="2">Belongs to the autoinducer-2 exporter (AI-2E) (TC 2.A.86) family.</text>
</comment>
<feature type="transmembrane region" description="Helical" evidence="6">
    <location>
        <begin position="236"/>
        <end position="262"/>
    </location>
</feature>
<name>A0A3D9L0W1_MARFU</name>
<feature type="transmembrane region" description="Helical" evidence="6">
    <location>
        <begin position="151"/>
        <end position="173"/>
    </location>
</feature>
<dbReference type="GO" id="GO:0055085">
    <property type="term" value="P:transmembrane transport"/>
    <property type="evidence" value="ECO:0007669"/>
    <property type="project" value="TreeGrafter"/>
</dbReference>
<dbReference type="RefSeq" id="WP_115868944.1">
    <property type="nucleotide sequence ID" value="NZ_QREG01000014.1"/>
</dbReference>
<evidence type="ECO:0000313" key="8">
    <source>
        <dbReference type="Proteomes" id="UP000256779"/>
    </source>
</evidence>
<dbReference type="AlphaFoldDB" id="A0A3D9L0W1"/>
<feature type="transmembrane region" description="Helical" evidence="6">
    <location>
        <begin position="36"/>
        <end position="56"/>
    </location>
</feature>
<keyword evidence="3 6" id="KW-0812">Transmembrane</keyword>
<dbReference type="OrthoDB" id="9793390at2"/>
<evidence type="ECO:0000256" key="4">
    <source>
        <dbReference type="ARBA" id="ARBA00022989"/>
    </source>
</evidence>
<keyword evidence="4 6" id="KW-1133">Transmembrane helix</keyword>
<sequence length="360" mass="39655">MENQHDIARSLRVIKNILVVFLAFLILYLLKILSDLFVPLAFALFFAILLQPLVGLFRKKFSLNLSVVLTTVLSVIAFLGLGFVFYNAVSGFIANRDAVLADVTRELKPMADELASFLGTELNEKELKDYISRIIPTDKVLSLSSSFLNTLSGFATELLMTILYFAGLLGAIAQYDKVINYIMGTSGENGETAAAESFRRVKESISVYIKVKTIVSLMTGTGIGLISWLFGIQYALLWGILAFLLNYIPYVGSLIAIVPPLIIGGLQATSISQFVFLFIALEGIQLVMGSIVEPKMTGDSLSINTVTVLFSLVFWAFMWGTAGMLLSVPLTFLIKVILEHVADAGFFVRLMNKKNEINLE</sequence>
<feature type="transmembrane region" description="Helical" evidence="6">
    <location>
        <begin position="274"/>
        <end position="292"/>
    </location>
</feature>
<gene>
    <name evidence="7" type="ORF">C7460_114121</name>
</gene>
<proteinExistence type="inferred from homology"/>
<dbReference type="Pfam" id="PF01594">
    <property type="entry name" value="AI-2E_transport"/>
    <property type="match status" value="1"/>
</dbReference>
<dbReference type="PANTHER" id="PTHR21716:SF64">
    <property type="entry name" value="AI-2 TRANSPORT PROTEIN TQSA"/>
    <property type="match status" value="1"/>
</dbReference>
<comment type="subcellular location">
    <subcellularLocation>
        <location evidence="1">Membrane</location>
        <topology evidence="1">Multi-pass membrane protein</topology>
    </subcellularLocation>
</comment>
<dbReference type="GO" id="GO:0016020">
    <property type="term" value="C:membrane"/>
    <property type="evidence" value="ECO:0007669"/>
    <property type="project" value="UniProtKB-SubCell"/>
</dbReference>
<feature type="transmembrane region" description="Helical" evidence="6">
    <location>
        <begin position="207"/>
        <end position="230"/>
    </location>
</feature>
<comment type="caution">
    <text evidence="7">The sequence shown here is derived from an EMBL/GenBank/DDBJ whole genome shotgun (WGS) entry which is preliminary data.</text>
</comment>
<keyword evidence="8" id="KW-1185">Reference proteome</keyword>
<accession>A0A3D9L0W1</accession>